<accession>A0A0B5WAK1</accession>
<reference evidence="1 3" key="1">
    <citation type="journal article" date="2015" name="Genome Announc.">
        <title>Complete genome sequences for 35 biothreat assay-relevant bacillus species.</title>
        <authorList>
            <person name="Johnson S.L."/>
            <person name="Daligault H.E."/>
            <person name="Davenport K.W."/>
            <person name="Jaissle J."/>
            <person name="Frey K.G."/>
            <person name="Ladner J.T."/>
            <person name="Broomall S.M."/>
            <person name="Bishop-Lilly K.A."/>
            <person name="Bruce D.C."/>
            <person name="Gibbons H.S."/>
            <person name="Coyne S.R."/>
            <person name="Lo C.C."/>
            <person name="Meincke L."/>
            <person name="Munk A.C."/>
            <person name="Koroleva G.I."/>
            <person name="Rosenzweig C.N."/>
            <person name="Palacios G.F."/>
            <person name="Redden C.L."/>
            <person name="Minogue T.D."/>
            <person name="Chain P.S."/>
        </authorList>
    </citation>
    <scope>NUCLEOTIDE SEQUENCE [LARGE SCALE GENOMIC DNA]</scope>
    <source>
        <strain evidence="1 3">HD1011</strain>
    </source>
</reference>
<sequence length="332" mass="39123">MDGEKLFDEKLKKRIKEENVIVPPGLNETINRTLHNLPVKKKGYRVYMMAISAAVLVLSIVSMSEFSDQIFAQNGGVFEYVKKKAFSDYENEEEIKSNVNYPDKEKIHEKMLDSIDHFKNISGQFEEYSSSSRIATTYKYAIDTEKQRGISSKEDKLAKKRTIIYNEGKKKEFDDEKYTYKETKWNRKERNDELLKLNPTERLLRKSGEKKRYDDEYVGFAKYSIQSEFADLLIRYKDWNYKETKYLGLDCYKIEGTVNIEMPVSTSEDLRGKFEMVVEKNTGIMLKFLSFHEGMIQYSITTEWIQINKGLKENVFQKDSTNYEKMKNILSE</sequence>
<dbReference type="AlphaFoldDB" id="A0A0B5WAK1"/>
<protein>
    <submittedName>
        <fullName evidence="2">Anti-sigma factor</fullName>
    </submittedName>
    <submittedName>
        <fullName evidence="1">ECF-type sigma factor negative effector</fullName>
    </submittedName>
</protein>
<evidence type="ECO:0000313" key="2">
    <source>
        <dbReference type="EMBL" id="QKH23287.1"/>
    </source>
</evidence>
<dbReference type="EMBL" id="CP009335">
    <property type="protein sequence ID" value="AJG77769.1"/>
    <property type="molecule type" value="Genomic_DNA"/>
</dbReference>
<organism evidence="2 4">
    <name type="scientific">Bacillus thuringiensis</name>
    <dbReference type="NCBI Taxonomy" id="1428"/>
    <lineage>
        <taxon>Bacteria</taxon>
        <taxon>Bacillati</taxon>
        <taxon>Bacillota</taxon>
        <taxon>Bacilli</taxon>
        <taxon>Bacillales</taxon>
        <taxon>Bacillaceae</taxon>
        <taxon>Bacillus</taxon>
        <taxon>Bacillus cereus group</taxon>
    </lineage>
</organism>
<evidence type="ECO:0000313" key="3">
    <source>
        <dbReference type="Proteomes" id="UP000031876"/>
    </source>
</evidence>
<proteinExistence type="predicted"/>
<name>A0A0B5WAK1_BACTU</name>
<dbReference type="RefSeq" id="WP_000348530.1">
    <property type="nucleotide sequence ID" value="NZ_CP009335.1"/>
</dbReference>
<dbReference type="KEGG" id="btw:BF38_4766"/>
<dbReference type="Proteomes" id="UP000501107">
    <property type="component" value="Chromosome"/>
</dbReference>
<reference evidence="2 4" key="2">
    <citation type="submission" date="2020-05" db="EMBL/GenBank/DDBJ databases">
        <title>FDA dAtabase for Regulatory Grade micrObial Sequences (FDA-ARGOS): Supporting development and validation of Infectious Disease Dx tests.</title>
        <authorList>
            <person name="Nelson B."/>
            <person name="Plummer A."/>
            <person name="Tallon L."/>
            <person name="Sadzewicz L."/>
            <person name="Zhao X."/>
            <person name="Vavikolanu K."/>
            <person name="Mehta A."/>
            <person name="Aluvathingal J."/>
            <person name="Nadendla S."/>
            <person name="Myers T."/>
            <person name="Yan Y."/>
            <person name="Sichtig H."/>
        </authorList>
    </citation>
    <scope>NUCLEOTIDE SEQUENCE [LARGE SCALE GENOMIC DNA]</scope>
    <source>
        <strain evidence="2 4">FDAARGOS_795</strain>
    </source>
</reference>
<evidence type="ECO:0000313" key="1">
    <source>
        <dbReference type="EMBL" id="AJG77769.1"/>
    </source>
</evidence>
<evidence type="ECO:0000313" key="4">
    <source>
        <dbReference type="Proteomes" id="UP000501107"/>
    </source>
</evidence>
<dbReference type="Proteomes" id="UP000031876">
    <property type="component" value="Chromosome"/>
</dbReference>
<dbReference type="EMBL" id="CP053980">
    <property type="protein sequence ID" value="QKH23287.1"/>
    <property type="molecule type" value="Genomic_DNA"/>
</dbReference>
<gene>
    <name evidence="1" type="ORF">BF38_4766</name>
    <name evidence="2" type="ORF">FOC89_04545</name>
</gene>